<dbReference type="AlphaFoldDB" id="A0A370L194"/>
<dbReference type="EMBL" id="QQTP01000013">
    <property type="protein sequence ID" value="RDJ21284.1"/>
    <property type="molecule type" value="Genomic_DNA"/>
</dbReference>
<sequence>MTDPFPSTGGGGIMIHDYDPVVANGACTTNFRAVEPNGTAYRNVITFDAVETQGGTLCSNGKWRSADGSASGTTRFRVFIKDGVKRGSAQ</sequence>
<accession>A0A370L194</accession>
<evidence type="ECO:0000313" key="1">
    <source>
        <dbReference type="EMBL" id="RDJ21284.1"/>
    </source>
</evidence>
<reference evidence="2" key="1">
    <citation type="submission" date="2018-07" db="EMBL/GenBank/DDBJ databases">
        <authorList>
            <person name="Safronova V.I."/>
            <person name="Chirak E.R."/>
            <person name="Sazanova A.L."/>
        </authorList>
    </citation>
    <scope>NUCLEOTIDE SEQUENCE [LARGE SCALE GENOMIC DNA]</scope>
    <source>
        <strain evidence="2">RCAM04685</strain>
    </source>
</reference>
<protein>
    <submittedName>
        <fullName evidence="1">Uncharacterized protein</fullName>
    </submittedName>
</protein>
<proteinExistence type="predicted"/>
<evidence type="ECO:0000313" key="2">
    <source>
        <dbReference type="Proteomes" id="UP000255207"/>
    </source>
</evidence>
<dbReference type="Proteomes" id="UP000255207">
    <property type="component" value="Unassembled WGS sequence"/>
</dbReference>
<name>A0A370L194_9HYPH</name>
<comment type="caution">
    <text evidence="1">The sequence shown here is derived from an EMBL/GenBank/DDBJ whole genome shotgun (WGS) entry which is preliminary data.</text>
</comment>
<organism evidence="1 2">
    <name type="scientific">Bosea caraganae</name>
    <dbReference type="NCBI Taxonomy" id="2763117"/>
    <lineage>
        <taxon>Bacteria</taxon>
        <taxon>Pseudomonadati</taxon>
        <taxon>Pseudomonadota</taxon>
        <taxon>Alphaproteobacteria</taxon>
        <taxon>Hyphomicrobiales</taxon>
        <taxon>Boseaceae</taxon>
        <taxon>Bosea</taxon>
    </lineage>
</organism>
<gene>
    <name evidence="1" type="ORF">DWE98_21430</name>
</gene>
<keyword evidence="2" id="KW-1185">Reference proteome</keyword>